<feature type="signal peptide" evidence="2">
    <location>
        <begin position="1"/>
        <end position="18"/>
    </location>
</feature>
<keyword evidence="3" id="KW-0223">Dioxygenase</keyword>
<feature type="region of interest" description="Disordered" evidence="1">
    <location>
        <begin position="269"/>
        <end position="338"/>
    </location>
</feature>
<dbReference type="OrthoDB" id="121380at2759"/>
<dbReference type="AlphaFoldDB" id="A0A9P8CKP3"/>
<feature type="chain" id="PRO_5040382046" evidence="2">
    <location>
        <begin position="19"/>
        <end position="338"/>
    </location>
</feature>
<dbReference type="Gene3D" id="2.60.130.10">
    <property type="entry name" value="Aromatic compound dioxygenase"/>
    <property type="match status" value="2"/>
</dbReference>
<dbReference type="Proteomes" id="UP000887226">
    <property type="component" value="Unassembled WGS sequence"/>
</dbReference>
<protein>
    <submittedName>
        <fullName evidence="3">Intradiol ring-cleavage dioxygenase-like protein</fullName>
    </submittedName>
</protein>
<dbReference type="GO" id="GO:0016702">
    <property type="term" value="F:oxidoreductase activity, acting on single donors with incorporation of molecular oxygen, incorporation of two atoms of oxygen"/>
    <property type="evidence" value="ECO:0007669"/>
    <property type="project" value="InterPro"/>
</dbReference>
<evidence type="ECO:0000313" key="4">
    <source>
        <dbReference type="Proteomes" id="UP000887226"/>
    </source>
</evidence>
<dbReference type="EMBL" id="MU253743">
    <property type="protein sequence ID" value="KAG9248776.1"/>
    <property type="molecule type" value="Genomic_DNA"/>
</dbReference>
<reference evidence="3" key="1">
    <citation type="journal article" date="2021" name="IMA Fungus">
        <title>Genomic characterization of three marine fungi, including Emericellopsis atlantica sp. nov. with signatures of a generalist lifestyle and marine biomass degradation.</title>
        <authorList>
            <person name="Hagestad O.C."/>
            <person name="Hou L."/>
            <person name="Andersen J.H."/>
            <person name="Hansen E.H."/>
            <person name="Altermark B."/>
            <person name="Li C."/>
            <person name="Kuhnert E."/>
            <person name="Cox R.J."/>
            <person name="Crous P.W."/>
            <person name="Spatafora J.W."/>
            <person name="Lail K."/>
            <person name="Amirebrahimi M."/>
            <person name="Lipzen A."/>
            <person name="Pangilinan J."/>
            <person name="Andreopoulos W."/>
            <person name="Hayes R.D."/>
            <person name="Ng V."/>
            <person name="Grigoriev I.V."/>
            <person name="Jackson S.A."/>
            <person name="Sutton T.D.S."/>
            <person name="Dobson A.D.W."/>
            <person name="Rama T."/>
        </authorList>
    </citation>
    <scope>NUCLEOTIDE SEQUENCE</scope>
    <source>
        <strain evidence="3">TRa3180A</strain>
    </source>
</reference>
<dbReference type="PANTHER" id="PTHR34315:SF1">
    <property type="entry name" value="INTRADIOL RING-CLEAVAGE DIOXYGENASES DOMAIN-CONTAINING PROTEIN-RELATED"/>
    <property type="match status" value="1"/>
</dbReference>
<keyword evidence="3" id="KW-0560">Oxidoreductase</keyword>
<feature type="compositionally biased region" description="Basic and acidic residues" evidence="1">
    <location>
        <begin position="329"/>
        <end position="338"/>
    </location>
</feature>
<name>A0A9P8CKP3_9HELO</name>
<keyword evidence="4" id="KW-1185">Reference proteome</keyword>
<evidence type="ECO:0000256" key="1">
    <source>
        <dbReference type="SAM" id="MobiDB-lite"/>
    </source>
</evidence>
<accession>A0A9P8CKP3</accession>
<dbReference type="PANTHER" id="PTHR34315">
    <property type="match status" value="1"/>
</dbReference>
<evidence type="ECO:0000313" key="3">
    <source>
        <dbReference type="EMBL" id="KAG9248776.1"/>
    </source>
</evidence>
<dbReference type="InterPro" id="IPR015889">
    <property type="entry name" value="Intradiol_dOase_core"/>
</dbReference>
<evidence type="ECO:0000256" key="2">
    <source>
        <dbReference type="SAM" id="SignalP"/>
    </source>
</evidence>
<organism evidence="3 4">
    <name type="scientific">Calycina marina</name>
    <dbReference type="NCBI Taxonomy" id="1763456"/>
    <lineage>
        <taxon>Eukaryota</taxon>
        <taxon>Fungi</taxon>
        <taxon>Dikarya</taxon>
        <taxon>Ascomycota</taxon>
        <taxon>Pezizomycotina</taxon>
        <taxon>Leotiomycetes</taxon>
        <taxon>Helotiales</taxon>
        <taxon>Pezizellaceae</taxon>
        <taxon>Calycina</taxon>
    </lineage>
</organism>
<dbReference type="SUPFAM" id="SSF49482">
    <property type="entry name" value="Aromatic compound dioxygenase"/>
    <property type="match status" value="1"/>
</dbReference>
<keyword evidence="2" id="KW-0732">Signal</keyword>
<gene>
    <name evidence="3" type="ORF">BJ878DRAFT_531656</name>
</gene>
<sequence>MQIISIAVAALCATSILARPGHNIEQEIAERAAYPKTALQWDISHCSEKLKARGIMEQNIKRLKNHTSHVVYTPESDQSVVIAGNSSCVLQLEVTEGPYYVAGEYAHENIIERQPGIDLMLDIQVLDTTICDSVPEIYSNDLGVATFTTAFPGHYAGHAPHIHTAANFNGTYAGGYVSHVRQIYSDQSLINVINTMPVYTTNSQNTMLNQNDGTFAGEAAARDLVPECSILPDDVEDGIFGWVAFGIDLTYQYIIHAVATLTVGSSVANPGGGGGPEGGPPGGFPSSTDPRTTGHRPIGSFSVRTGPFPTSSDAVTAAGDTAVSWPTPHDVDAEREIA</sequence>
<proteinExistence type="predicted"/>
<comment type="caution">
    <text evidence="3">The sequence shown here is derived from an EMBL/GenBank/DDBJ whole genome shotgun (WGS) entry which is preliminary data.</text>
</comment>
<dbReference type="GO" id="GO:0005506">
    <property type="term" value="F:iron ion binding"/>
    <property type="evidence" value="ECO:0007669"/>
    <property type="project" value="InterPro"/>
</dbReference>